<gene>
    <name evidence="2" type="ORF">GLV81_02620</name>
</gene>
<dbReference type="EMBL" id="CP046566">
    <property type="protein sequence ID" value="QGW29965.1"/>
    <property type="molecule type" value="Genomic_DNA"/>
</dbReference>
<dbReference type="SUPFAM" id="SSF46955">
    <property type="entry name" value="Putative DNA-binding domain"/>
    <property type="match status" value="1"/>
</dbReference>
<dbReference type="Proteomes" id="UP000426027">
    <property type="component" value="Chromosome"/>
</dbReference>
<evidence type="ECO:0000313" key="2">
    <source>
        <dbReference type="EMBL" id="QGW29965.1"/>
    </source>
</evidence>
<name>A0A6I6GN39_9BACT</name>
<dbReference type="SMART" id="SM00422">
    <property type="entry name" value="HTH_MERR"/>
    <property type="match status" value="1"/>
</dbReference>
<dbReference type="PROSITE" id="PS50937">
    <property type="entry name" value="HTH_MERR_2"/>
    <property type="match status" value="1"/>
</dbReference>
<dbReference type="GO" id="GO:0006355">
    <property type="term" value="P:regulation of DNA-templated transcription"/>
    <property type="evidence" value="ECO:0007669"/>
    <property type="project" value="InterPro"/>
</dbReference>
<reference evidence="2 3" key="1">
    <citation type="submission" date="2019-11" db="EMBL/GenBank/DDBJ databases">
        <authorList>
            <person name="Im W.T."/>
        </authorList>
    </citation>
    <scope>NUCLEOTIDE SEQUENCE [LARGE SCALE GENOMIC DNA]</scope>
    <source>
        <strain evidence="2 3">SB-02</strain>
    </source>
</reference>
<organism evidence="2 3">
    <name type="scientific">Phnomibacter ginsenosidimutans</name>
    <dbReference type="NCBI Taxonomy" id="2676868"/>
    <lineage>
        <taxon>Bacteria</taxon>
        <taxon>Pseudomonadati</taxon>
        <taxon>Bacteroidota</taxon>
        <taxon>Chitinophagia</taxon>
        <taxon>Chitinophagales</taxon>
        <taxon>Chitinophagaceae</taxon>
        <taxon>Phnomibacter</taxon>
    </lineage>
</organism>
<dbReference type="Pfam" id="PF13411">
    <property type="entry name" value="MerR_1"/>
    <property type="match status" value="1"/>
</dbReference>
<evidence type="ECO:0000313" key="3">
    <source>
        <dbReference type="Proteomes" id="UP000426027"/>
    </source>
</evidence>
<feature type="domain" description="HTH merR-type" evidence="1">
    <location>
        <begin position="14"/>
        <end position="84"/>
    </location>
</feature>
<dbReference type="InterPro" id="IPR009061">
    <property type="entry name" value="DNA-bd_dom_put_sf"/>
</dbReference>
<dbReference type="Gene3D" id="1.10.1660.10">
    <property type="match status" value="1"/>
</dbReference>
<dbReference type="AlphaFoldDB" id="A0A6I6GN39"/>
<dbReference type="InterPro" id="IPR000551">
    <property type="entry name" value="MerR-type_HTH_dom"/>
</dbReference>
<proteinExistence type="predicted"/>
<dbReference type="KEGG" id="fls:GLV81_02620"/>
<evidence type="ECO:0000259" key="1">
    <source>
        <dbReference type="PROSITE" id="PS50937"/>
    </source>
</evidence>
<sequence>MNVPPDEELFKRQYYSMRETAAMFDISHSMLRYWENEFDVLQPRKNRKGDRYFRPVDVKHLQLIYHLLKVRRFTIEGAREYLRNHNKALDTFELIKKLEKLKSFLLELKANVS</sequence>
<keyword evidence="3" id="KW-1185">Reference proteome</keyword>
<protein>
    <submittedName>
        <fullName evidence="2">MerR family transcriptional regulator</fullName>
    </submittedName>
</protein>
<accession>A0A6I6GN39</accession>
<dbReference type="GO" id="GO:0003677">
    <property type="term" value="F:DNA binding"/>
    <property type="evidence" value="ECO:0007669"/>
    <property type="project" value="InterPro"/>
</dbReference>